<organism evidence="1">
    <name type="scientific">Camellia sinensis</name>
    <name type="common">Tea plant</name>
    <name type="synonym">Thea sinensis</name>
    <dbReference type="NCBI Taxonomy" id="4442"/>
    <lineage>
        <taxon>Eukaryota</taxon>
        <taxon>Viridiplantae</taxon>
        <taxon>Streptophyta</taxon>
        <taxon>Embryophyta</taxon>
        <taxon>Tracheophyta</taxon>
        <taxon>Spermatophyta</taxon>
        <taxon>Magnoliopsida</taxon>
        <taxon>eudicotyledons</taxon>
        <taxon>Gunneridae</taxon>
        <taxon>Pentapetalae</taxon>
        <taxon>asterids</taxon>
        <taxon>Ericales</taxon>
        <taxon>Theaceae</taxon>
        <taxon>Camellia</taxon>
    </lineage>
</organism>
<reference evidence="1" key="1">
    <citation type="journal article" date="2013" name="Appl. Biochem. Biotechnol.">
        <title>Analysis of dormant bud (Banjhi) specific transcriptome of tea (Camellia sinensis (L.) O. Kuntze) from cDNA library revealed dormancy-related genes.</title>
        <authorList>
            <person name="Thirugnanasambantham K."/>
            <person name="Prabu G."/>
            <person name="Palanisamy S."/>
            <person name="Chandrabose S.R."/>
            <person name="Mandal A.K."/>
        </authorList>
    </citation>
    <scope>NUCLEOTIDE SEQUENCE</scope>
</reference>
<name>F4YFF2_CAMSI</name>
<dbReference type="EMBL" id="HM003308">
    <property type="protein sequence ID" value="AEC11013.1"/>
    <property type="molecule type" value="mRNA"/>
</dbReference>
<feature type="non-terminal residue" evidence="1">
    <location>
        <position position="36"/>
    </location>
</feature>
<proteinExistence type="evidence at transcript level"/>
<accession>F4YFF2</accession>
<sequence length="36" mass="3979">MTLGSGGSRCTWSLEIFRLLEELERGEKGMDDGPAH</sequence>
<protein>
    <submittedName>
        <fullName evidence="1">Ubiquitin-conjugating enzyme family protein</fullName>
    </submittedName>
</protein>
<dbReference type="AlphaFoldDB" id="F4YFF2"/>
<evidence type="ECO:0000313" key="1">
    <source>
        <dbReference type="EMBL" id="AEC11013.1"/>
    </source>
</evidence>